<dbReference type="PANTHER" id="PTHR43213:SF10">
    <property type="entry name" value="7-METHYL-GTP PYROPHOSPHATASE"/>
    <property type="match status" value="1"/>
</dbReference>
<evidence type="ECO:0000256" key="7">
    <source>
        <dbReference type="ARBA" id="ARBA00060749"/>
    </source>
</evidence>
<dbReference type="PANTHER" id="PTHR43213">
    <property type="entry name" value="BIFUNCTIONAL DTTP/UTP PYROPHOSPHATASE/METHYLTRANSFERASE PROTEIN-RELATED"/>
    <property type="match status" value="1"/>
</dbReference>
<evidence type="ECO:0000256" key="2">
    <source>
        <dbReference type="ARBA" id="ARBA00022490"/>
    </source>
</evidence>
<keyword evidence="3 9" id="KW-0378">Hydrolase</keyword>
<evidence type="ECO:0000256" key="3">
    <source>
        <dbReference type="ARBA" id="ARBA00022801"/>
    </source>
</evidence>
<dbReference type="PIRSF" id="PIRSF006305">
    <property type="entry name" value="Maf"/>
    <property type="match status" value="1"/>
</dbReference>
<keyword evidence="2 9" id="KW-0963">Cytoplasm</keyword>
<dbReference type="Pfam" id="PF02545">
    <property type="entry name" value="Maf"/>
    <property type="match status" value="1"/>
</dbReference>
<comment type="caution">
    <text evidence="10">The sequence shown here is derived from an EMBL/GenBank/DDBJ whole genome shotgun (WGS) entry which is preliminary data.</text>
</comment>
<evidence type="ECO:0000256" key="9">
    <source>
        <dbReference type="HAMAP-Rule" id="MF_00528"/>
    </source>
</evidence>
<comment type="catalytic activity">
    <reaction evidence="5 9">
        <text>N(7)-methyl-GTP + H2O = N(7)-methyl-GMP + diphosphate + H(+)</text>
        <dbReference type="Rhea" id="RHEA:58744"/>
        <dbReference type="ChEBI" id="CHEBI:15377"/>
        <dbReference type="ChEBI" id="CHEBI:15378"/>
        <dbReference type="ChEBI" id="CHEBI:33019"/>
        <dbReference type="ChEBI" id="CHEBI:58285"/>
        <dbReference type="ChEBI" id="CHEBI:87133"/>
    </reaction>
</comment>
<gene>
    <name evidence="10" type="ORF">FN961_05860</name>
</gene>
<comment type="cofactor">
    <cofactor evidence="9">
        <name>a divalent metal cation</name>
        <dbReference type="ChEBI" id="CHEBI:60240"/>
    </cofactor>
</comment>
<dbReference type="AlphaFoldDB" id="A0A553JRV9"/>
<dbReference type="EMBL" id="VKGK01000005">
    <property type="protein sequence ID" value="TRY15193.1"/>
    <property type="molecule type" value="Genomic_DNA"/>
</dbReference>
<comment type="subcellular location">
    <subcellularLocation>
        <location evidence="1 9">Cytoplasm</location>
    </subcellularLocation>
</comment>
<feature type="site" description="Important for substrate specificity" evidence="9">
    <location>
        <position position="155"/>
    </location>
</feature>
<dbReference type="GO" id="GO:0009117">
    <property type="term" value="P:nucleotide metabolic process"/>
    <property type="evidence" value="ECO:0007669"/>
    <property type="project" value="UniProtKB-KW"/>
</dbReference>
<name>A0A553JRV9_SHEHA</name>
<keyword evidence="4 9" id="KW-0546">Nucleotide metabolism</keyword>
<evidence type="ECO:0000256" key="8">
    <source>
        <dbReference type="ARBA" id="ARBA00068163"/>
    </source>
</evidence>
<dbReference type="Proteomes" id="UP000318126">
    <property type="component" value="Unassembled WGS sequence"/>
</dbReference>
<comment type="similarity">
    <text evidence="7 9">Belongs to the Maf family. YceF subfamily.</text>
</comment>
<dbReference type="RefSeq" id="WP_143563626.1">
    <property type="nucleotide sequence ID" value="NZ_BMPL01000004.1"/>
</dbReference>
<dbReference type="InterPro" id="IPR003697">
    <property type="entry name" value="Maf-like"/>
</dbReference>
<dbReference type="InterPro" id="IPR029001">
    <property type="entry name" value="ITPase-like_fam"/>
</dbReference>
<keyword evidence="11" id="KW-1185">Reference proteome</keyword>
<accession>A0A553JRV9</accession>
<feature type="site" description="Important for substrate specificity" evidence="9">
    <location>
        <position position="71"/>
    </location>
</feature>
<dbReference type="Gene3D" id="3.90.950.10">
    <property type="match status" value="1"/>
</dbReference>
<feature type="active site" description="Proton acceptor" evidence="9">
    <location>
        <position position="70"/>
    </location>
</feature>
<proteinExistence type="inferred from homology"/>
<dbReference type="GO" id="GO:0005737">
    <property type="term" value="C:cytoplasm"/>
    <property type="evidence" value="ECO:0007669"/>
    <property type="project" value="UniProtKB-SubCell"/>
</dbReference>
<evidence type="ECO:0000256" key="5">
    <source>
        <dbReference type="ARBA" id="ARBA00050213"/>
    </source>
</evidence>
<dbReference type="EC" id="3.6.1.-" evidence="9"/>
<feature type="site" description="Important for substrate specificity" evidence="9">
    <location>
        <position position="13"/>
    </location>
</feature>
<comment type="function">
    <text evidence="6 9">Nucleoside triphosphate pyrophosphatase that hydrolyzes 7-methyl-GTP (m(7)GTP). May have a dual role in cell division arrest and in preventing the incorporation of modified nucleotides into cellular nucleic acids.</text>
</comment>
<dbReference type="SUPFAM" id="SSF52972">
    <property type="entry name" value="ITPase-like"/>
    <property type="match status" value="1"/>
</dbReference>
<dbReference type="GO" id="GO:0047429">
    <property type="term" value="F:nucleoside triphosphate diphosphatase activity"/>
    <property type="evidence" value="ECO:0007669"/>
    <property type="project" value="InterPro"/>
</dbReference>
<dbReference type="HAMAP" id="MF_00528">
    <property type="entry name" value="Maf"/>
    <property type="match status" value="1"/>
</dbReference>
<dbReference type="OrthoDB" id="9813694at2"/>
<dbReference type="CDD" id="cd00555">
    <property type="entry name" value="Maf"/>
    <property type="match status" value="1"/>
</dbReference>
<organism evidence="10 11">
    <name type="scientific">Shewanella hanedai</name>
    <name type="common">Alteromonas hanedai</name>
    <dbReference type="NCBI Taxonomy" id="25"/>
    <lineage>
        <taxon>Bacteria</taxon>
        <taxon>Pseudomonadati</taxon>
        <taxon>Pseudomonadota</taxon>
        <taxon>Gammaproteobacteria</taxon>
        <taxon>Alteromonadales</taxon>
        <taxon>Shewanellaceae</taxon>
        <taxon>Shewanella</taxon>
    </lineage>
</organism>
<evidence type="ECO:0000256" key="4">
    <source>
        <dbReference type="ARBA" id="ARBA00023080"/>
    </source>
</evidence>
<comment type="caution">
    <text evidence="9">Lacks conserved residue(s) required for the propagation of feature annotation.</text>
</comment>
<protein>
    <recommendedName>
        <fullName evidence="8 9">7-methyl-GTP pyrophosphatase</fullName>
        <shortName evidence="9">m(7)GTP pyrophosphatase</shortName>
        <ecNumber evidence="9">3.6.1.-</ecNumber>
    </recommendedName>
</protein>
<dbReference type="NCBIfam" id="TIGR00172">
    <property type="entry name" value="maf"/>
    <property type="match status" value="1"/>
</dbReference>
<evidence type="ECO:0000313" key="10">
    <source>
        <dbReference type="EMBL" id="TRY15193.1"/>
    </source>
</evidence>
<evidence type="ECO:0000256" key="1">
    <source>
        <dbReference type="ARBA" id="ARBA00004496"/>
    </source>
</evidence>
<evidence type="ECO:0000313" key="11">
    <source>
        <dbReference type="Proteomes" id="UP000318126"/>
    </source>
</evidence>
<evidence type="ECO:0000256" key="6">
    <source>
        <dbReference type="ARBA" id="ARBA00053369"/>
    </source>
</evidence>
<reference evidence="11" key="1">
    <citation type="submission" date="2019-07" db="EMBL/GenBank/DDBJ databases">
        <title>Shewanella sp. YLB-08 draft genomic sequence.</title>
        <authorList>
            <person name="Yu L."/>
        </authorList>
    </citation>
    <scope>NUCLEOTIDE SEQUENCE [LARGE SCALE GENOMIC DNA]</scope>
    <source>
        <strain evidence="11">JCM 20706</strain>
    </source>
</reference>
<sequence>MSLPLILASTSPFRKQLLAKLNIPFDTCSPNIDESAQIGESPETLVMRLALEKAVVGASQYPQGLVIGSDQVAVINGAIVGKPLTHEKAVEQLTLASTQVITFYTGLAVHNINTNKSETRVETFKVHFRELTPAQIEYYLQTEQPYFCAGSFKCEGLGIALFTQLEGKDPNTLVGLPLITLIDMLALQGYEVLSSRPLV</sequence>
<dbReference type="FunFam" id="3.90.950.10:FF:000005">
    <property type="entry name" value="7-methyl-GTP pyrophosphatase"/>
    <property type="match status" value="1"/>
</dbReference>